<dbReference type="EMBL" id="QUTB01005712">
    <property type="protein sequence ID" value="RHY53835.1"/>
    <property type="molecule type" value="Genomic_DNA"/>
</dbReference>
<evidence type="ECO:0000313" key="3">
    <source>
        <dbReference type="EMBL" id="RHY02919.1"/>
    </source>
</evidence>
<name>A0A397AAZ7_APHAT</name>
<evidence type="ECO:0000313" key="6">
    <source>
        <dbReference type="Proteomes" id="UP000266239"/>
    </source>
</evidence>
<evidence type="ECO:0000313" key="4">
    <source>
        <dbReference type="EMBL" id="RHY53835.1"/>
    </source>
</evidence>
<dbReference type="SUPFAM" id="SSF57802">
    <property type="entry name" value="Rubredoxin-like"/>
    <property type="match status" value="1"/>
</dbReference>
<dbReference type="GO" id="GO:0045277">
    <property type="term" value="C:respiratory chain complex IV"/>
    <property type="evidence" value="ECO:0007669"/>
    <property type="project" value="InterPro"/>
</dbReference>
<dbReference type="GO" id="GO:0005740">
    <property type="term" value="C:mitochondrial envelope"/>
    <property type="evidence" value="ECO:0007669"/>
    <property type="project" value="InterPro"/>
</dbReference>
<dbReference type="Proteomes" id="UP000286510">
    <property type="component" value="Unassembled WGS sequence"/>
</dbReference>
<accession>A0A397AAZ7</accession>
<evidence type="ECO:0000313" key="7">
    <source>
        <dbReference type="Proteomes" id="UP000283543"/>
    </source>
</evidence>
<sequence length="212" mass="23652">MLKTIVLRYVEVPGFMLTISHRDLLFRTVPAEQLEGHYIHSLNIAGKFQGFEVYGHPNKSGTTSVIHFGDKLCGHPGIVTISAFSGTMLSTVKSVAKRSVSIRAFSSIVRDVPNSIEQITVGRQGEELKLAEEGVELFNRDPIASEESQGNSKDDPILVPSWNSTRAVGISHNDSPYIVWFNLEEGKVHHVPRFNKYFKLDNKNPNAGHHHH</sequence>
<dbReference type="Gene3D" id="2.60.11.10">
    <property type="entry name" value="Cytochrome c oxidase, subunit Vb"/>
    <property type="match status" value="1"/>
</dbReference>
<evidence type="ECO:0000256" key="1">
    <source>
        <dbReference type="ARBA" id="ARBA00022723"/>
    </source>
</evidence>
<proteinExistence type="predicted"/>
<evidence type="ECO:0000256" key="2">
    <source>
        <dbReference type="ARBA" id="ARBA00022833"/>
    </source>
</evidence>
<dbReference type="VEuPathDB" id="FungiDB:H257_01152"/>
<dbReference type="InterPro" id="IPR002124">
    <property type="entry name" value="Cyt_c_oxidase_su5b"/>
</dbReference>
<reference evidence="6 7" key="1">
    <citation type="submission" date="2018-08" db="EMBL/GenBank/DDBJ databases">
        <title>Aphanomyces genome sequencing and annotation.</title>
        <authorList>
            <person name="Minardi D."/>
            <person name="Oidtmann B."/>
            <person name="Van Der Giezen M."/>
            <person name="Studholme D.J."/>
        </authorList>
    </citation>
    <scope>NUCLEOTIDE SEQUENCE [LARGE SCALE GENOMIC DNA]</scope>
    <source>
        <strain evidence="5 8">FDL457</strain>
        <strain evidence="4 7">Si</strain>
        <strain evidence="3 6">Yx</strain>
    </source>
</reference>
<organism evidence="3 6">
    <name type="scientific">Aphanomyces astaci</name>
    <name type="common">Crayfish plague agent</name>
    <dbReference type="NCBI Taxonomy" id="112090"/>
    <lineage>
        <taxon>Eukaryota</taxon>
        <taxon>Sar</taxon>
        <taxon>Stramenopiles</taxon>
        <taxon>Oomycota</taxon>
        <taxon>Saprolegniomycetes</taxon>
        <taxon>Saprolegniales</taxon>
        <taxon>Verrucalvaceae</taxon>
        <taxon>Aphanomyces</taxon>
    </lineage>
</organism>
<dbReference type="VEuPathDB" id="FungiDB:H257_01150"/>
<dbReference type="PANTHER" id="PTHR10122">
    <property type="entry name" value="CYTOCHROME C OXIDASE SUBUNIT 5B, MITOCHONDRIAL"/>
    <property type="match status" value="1"/>
</dbReference>
<evidence type="ECO:0000313" key="8">
    <source>
        <dbReference type="Proteomes" id="UP000286510"/>
    </source>
</evidence>
<keyword evidence="1" id="KW-0479">Metal-binding</keyword>
<gene>
    <name evidence="3" type="ORF">DYB25_002846</name>
    <name evidence="5" type="ORF">DYB26_000426</name>
    <name evidence="4" type="ORF">DYB34_002251</name>
</gene>
<dbReference type="PANTHER" id="PTHR10122:SF0">
    <property type="entry name" value="CYTOCHROME C OXIDASE SUBUNIT 5B, ISOFORM A-RELATED"/>
    <property type="match status" value="1"/>
</dbReference>
<protein>
    <submittedName>
        <fullName evidence="3">Uncharacterized protein</fullName>
    </submittedName>
</protein>
<dbReference type="InterPro" id="IPR036972">
    <property type="entry name" value="Cyt_c_oxidase_su5b_sf"/>
</dbReference>
<comment type="caution">
    <text evidence="3">The sequence shown here is derived from an EMBL/GenBank/DDBJ whole genome shotgun (WGS) entry which is preliminary data.</text>
</comment>
<dbReference type="AlphaFoldDB" id="A0A397AAZ7"/>
<evidence type="ECO:0000313" key="5">
    <source>
        <dbReference type="EMBL" id="RHZ21699.1"/>
    </source>
</evidence>
<dbReference type="Proteomes" id="UP000283543">
    <property type="component" value="Unassembled WGS sequence"/>
</dbReference>
<dbReference type="GO" id="GO:0046872">
    <property type="term" value="F:metal ion binding"/>
    <property type="evidence" value="ECO:0007669"/>
    <property type="project" value="UniProtKB-KW"/>
</dbReference>
<dbReference type="GO" id="GO:0006123">
    <property type="term" value="P:mitochondrial electron transport, cytochrome c to oxygen"/>
    <property type="evidence" value="ECO:0007669"/>
    <property type="project" value="InterPro"/>
</dbReference>
<dbReference type="Pfam" id="PF01215">
    <property type="entry name" value="COX5B"/>
    <property type="match status" value="1"/>
</dbReference>
<dbReference type="EMBL" id="QUTF01012764">
    <property type="protein sequence ID" value="RHZ21699.1"/>
    <property type="molecule type" value="Genomic_DNA"/>
</dbReference>
<dbReference type="EMBL" id="QUTA01008691">
    <property type="protein sequence ID" value="RHY02919.1"/>
    <property type="molecule type" value="Genomic_DNA"/>
</dbReference>
<dbReference type="Proteomes" id="UP000266239">
    <property type="component" value="Unassembled WGS sequence"/>
</dbReference>
<keyword evidence="2" id="KW-0862">Zinc</keyword>